<dbReference type="KEGG" id="maqu:Maq22A_4p60205"/>
<proteinExistence type="predicted"/>
<accession>A0A0C6G2L5</accession>
<keyword evidence="1" id="KW-0614">Plasmid</keyword>
<organism evidence="1 2">
    <name type="scientific">Methylobacterium aquaticum</name>
    <dbReference type="NCBI Taxonomy" id="270351"/>
    <lineage>
        <taxon>Bacteria</taxon>
        <taxon>Pseudomonadati</taxon>
        <taxon>Pseudomonadota</taxon>
        <taxon>Alphaproteobacteria</taxon>
        <taxon>Hyphomicrobiales</taxon>
        <taxon>Methylobacteriaceae</taxon>
        <taxon>Methylobacterium</taxon>
    </lineage>
</organism>
<dbReference type="Proteomes" id="UP000061432">
    <property type="component" value="Plasmid pMaq22A_4p"/>
</dbReference>
<name>A0A0C6G2L5_9HYPH</name>
<geneLocation type="plasmid" evidence="2">
    <name>pMaq22A_4p DNA</name>
</geneLocation>
<dbReference type="RefSeq" id="WP_060851434.1">
    <property type="nucleotide sequence ID" value="NZ_AP014708.1"/>
</dbReference>
<sequence>MPTFTLATAPHGRSVHLVPEGAPHAWCGCRADRPAPAVVRLTAVCRRCWGAAPAEGKRAIAAAAVAPRTAG</sequence>
<protein>
    <submittedName>
        <fullName evidence="1">Uncharacterized protein</fullName>
    </submittedName>
</protein>
<dbReference type="AlphaFoldDB" id="A0A0C6G2L5"/>
<gene>
    <name evidence="1" type="ORF">Maq22A_4p60205</name>
</gene>
<reference evidence="2" key="2">
    <citation type="submission" date="2015-01" db="EMBL/GenBank/DDBJ databases">
        <title>Complete genome sequence of Methylobacterium aquaticum strain 22A.</title>
        <authorList>
            <person name="Tani A."/>
            <person name="Ogura Y."/>
            <person name="Hayashi T."/>
        </authorList>
    </citation>
    <scope>NUCLEOTIDE SEQUENCE [LARGE SCALE GENOMIC DNA]</scope>
    <source>
        <strain evidence="2">MA-22A</strain>
        <plasmid evidence="2">Plasmid pMaq22A_4p DNA</plasmid>
    </source>
</reference>
<evidence type="ECO:0000313" key="1">
    <source>
        <dbReference type="EMBL" id="BAQ50395.1"/>
    </source>
</evidence>
<dbReference type="EMBL" id="AP014708">
    <property type="protein sequence ID" value="BAQ50395.1"/>
    <property type="molecule type" value="Genomic_DNA"/>
</dbReference>
<evidence type="ECO:0000313" key="2">
    <source>
        <dbReference type="Proteomes" id="UP000061432"/>
    </source>
</evidence>
<dbReference type="PATRIC" id="fig|270351.10.peg.7583"/>
<reference evidence="1 2" key="1">
    <citation type="journal article" date="2015" name="Genome Announc.">
        <title>Complete Genome Sequence of Methylobacterium aquaticum Strain 22A, Isolated from Racomitrium japonicum Moss.</title>
        <authorList>
            <person name="Tani A."/>
            <person name="Ogura Y."/>
            <person name="Hayashi T."/>
            <person name="Kimbara K."/>
        </authorList>
    </citation>
    <scope>NUCLEOTIDE SEQUENCE [LARGE SCALE GENOMIC DNA]</scope>
    <source>
        <strain evidence="1 2">MA-22A</strain>
        <plasmid evidence="2">Plasmid pMaq22A_4p DNA</plasmid>
    </source>
</reference>